<organism evidence="1 2">
    <name type="scientific">Armillaria novae-zelandiae</name>
    <dbReference type="NCBI Taxonomy" id="153914"/>
    <lineage>
        <taxon>Eukaryota</taxon>
        <taxon>Fungi</taxon>
        <taxon>Dikarya</taxon>
        <taxon>Basidiomycota</taxon>
        <taxon>Agaricomycotina</taxon>
        <taxon>Agaricomycetes</taxon>
        <taxon>Agaricomycetidae</taxon>
        <taxon>Agaricales</taxon>
        <taxon>Marasmiineae</taxon>
        <taxon>Physalacriaceae</taxon>
        <taxon>Armillaria</taxon>
    </lineage>
</organism>
<comment type="caution">
    <text evidence="1">The sequence shown here is derived from an EMBL/GenBank/DDBJ whole genome shotgun (WGS) entry which is preliminary data.</text>
</comment>
<dbReference type="Proteomes" id="UP001175227">
    <property type="component" value="Unassembled WGS sequence"/>
</dbReference>
<dbReference type="EMBL" id="JAUEPR010000021">
    <property type="protein sequence ID" value="KAK0476155.1"/>
    <property type="molecule type" value="Genomic_DNA"/>
</dbReference>
<dbReference type="AlphaFoldDB" id="A0AA39P240"/>
<accession>A0AA39P240</accession>
<name>A0AA39P240_9AGAR</name>
<evidence type="ECO:0000313" key="1">
    <source>
        <dbReference type="EMBL" id="KAK0476155.1"/>
    </source>
</evidence>
<evidence type="ECO:0000313" key="2">
    <source>
        <dbReference type="Proteomes" id="UP001175227"/>
    </source>
</evidence>
<gene>
    <name evidence="1" type="ORF">IW261DRAFT_1643554</name>
</gene>
<protein>
    <submittedName>
        <fullName evidence="1">Uncharacterized protein</fullName>
    </submittedName>
</protein>
<keyword evidence="2" id="KW-1185">Reference proteome</keyword>
<reference evidence="1" key="1">
    <citation type="submission" date="2023-06" db="EMBL/GenBank/DDBJ databases">
        <authorList>
            <consortium name="Lawrence Berkeley National Laboratory"/>
            <person name="Ahrendt S."/>
            <person name="Sahu N."/>
            <person name="Indic B."/>
            <person name="Wong-Bajracharya J."/>
            <person name="Merenyi Z."/>
            <person name="Ke H.-M."/>
            <person name="Monk M."/>
            <person name="Kocsube S."/>
            <person name="Drula E."/>
            <person name="Lipzen A."/>
            <person name="Balint B."/>
            <person name="Henrissat B."/>
            <person name="Andreopoulos B."/>
            <person name="Martin F.M."/>
            <person name="Harder C.B."/>
            <person name="Rigling D."/>
            <person name="Ford K.L."/>
            <person name="Foster G.D."/>
            <person name="Pangilinan J."/>
            <person name="Papanicolaou A."/>
            <person name="Barry K."/>
            <person name="LaButti K."/>
            <person name="Viragh M."/>
            <person name="Koriabine M."/>
            <person name="Yan M."/>
            <person name="Riley R."/>
            <person name="Champramary S."/>
            <person name="Plett K.L."/>
            <person name="Tsai I.J."/>
            <person name="Slot J."/>
            <person name="Sipos G."/>
            <person name="Plett J."/>
            <person name="Nagy L.G."/>
            <person name="Grigoriev I.V."/>
        </authorList>
    </citation>
    <scope>NUCLEOTIDE SEQUENCE</scope>
    <source>
        <strain evidence="1">ICMP 16352</strain>
    </source>
</reference>
<sequence>MSNPCKAGEYTPLNFIHTSQIIKITTEKNTTHRVSPFLNSPTLPRGTDLAQELRHRCYSISPVIVAPQIQEKSRHYSGVVATLKPLPARGSPWPGTLFSLQYYLDFEKLKSGIVIPRPAYLLSLSNPSLAVVQSLHMEILPGKIMQADEIRLGGVDVFHNGPAAFVEQAYQLRSHFRVRRIDSKPYDPRSSAMSGHLMLITNDRVKKAENIPRILSIKLQVSEKAYPTLYVSSLQDEVQEVAVLPWLMQVPKIERVELANSSHLGMYEEEDRYLRILKGFLEAT</sequence>
<proteinExistence type="predicted"/>